<evidence type="ECO:0000256" key="1">
    <source>
        <dbReference type="SAM" id="Phobius"/>
    </source>
</evidence>
<protein>
    <submittedName>
        <fullName evidence="2">Uncharacterized protein</fullName>
    </submittedName>
</protein>
<name>I3TMD3_TISMK</name>
<proteinExistence type="predicted"/>
<dbReference type="STRING" id="1110502.TMO_2083"/>
<sequence>MMSEMLPVDRMHMRHEAAEDEATDGDRPLPAWTIHAAAIGIGLVLGAALYGWGRYSGVISMDWVGLLCG</sequence>
<dbReference type="KEGG" id="tmo:TMO_2083"/>
<gene>
    <name evidence="2" type="ordered locus">TMO_2083</name>
</gene>
<keyword evidence="1" id="KW-0472">Membrane</keyword>
<reference evidence="2 3" key="1">
    <citation type="journal article" date="2012" name="J. Am. Chem. Soc.">
        <title>Bacterial biosynthesis and maturation of the didemnin anti-cancer agents.</title>
        <authorList>
            <person name="Xu Y."/>
            <person name="Kersten R.D."/>
            <person name="Nam S.J."/>
            <person name="Lu L."/>
            <person name="Al-Suwailem A.M."/>
            <person name="Zheng H."/>
            <person name="Fenical W."/>
            <person name="Dorrestein P.C."/>
            <person name="Moore B.S."/>
            <person name="Qian P.Y."/>
        </authorList>
    </citation>
    <scope>NUCLEOTIDE SEQUENCE [LARGE SCALE GENOMIC DNA]</scope>
    <source>
        <strain evidence="2 3">KA081020-065</strain>
    </source>
</reference>
<keyword evidence="3" id="KW-1185">Reference proteome</keyword>
<organism evidence="2 3">
    <name type="scientific">Tistrella mobilis (strain KA081020-065)</name>
    <dbReference type="NCBI Taxonomy" id="1110502"/>
    <lineage>
        <taxon>Bacteria</taxon>
        <taxon>Pseudomonadati</taxon>
        <taxon>Pseudomonadota</taxon>
        <taxon>Alphaproteobacteria</taxon>
        <taxon>Geminicoccales</taxon>
        <taxon>Geminicoccaceae</taxon>
        <taxon>Tistrella</taxon>
    </lineage>
</organism>
<dbReference type="EMBL" id="CP003236">
    <property type="protein sequence ID" value="AFK53921.1"/>
    <property type="molecule type" value="Genomic_DNA"/>
</dbReference>
<accession>I3TMD3</accession>
<keyword evidence="1" id="KW-1133">Transmembrane helix</keyword>
<dbReference type="HOGENOM" id="CLU_2774687_0_0_5"/>
<dbReference type="Proteomes" id="UP000005258">
    <property type="component" value="Chromosome"/>
</dbReference>
<feature type="transmembrane region" description="Helical" evidence="1">
    <location>
        <begin position="32"/>
        <end position="52"/>
    </location>
</feature>
<keyword evidence="1" id="KW-0812">Transmembrane</keyword>
<evidence type="ECO:0000313" key="2">
    <source>
        <dbReference type="EMBL" id="AFK53921.1"/>
    </source>
</evidence>
<dbReference type="AlphaFoldDB" id="I3TMD3"/>
<evidence type="ECO:0000313" key="3">
    <source>
        <dbReference type="Proteomes" id="UP000005258"/>
    </source>
</evidence>